<organism evidence="8 9">
    <name type="scientific">Delitschia confertaspora ATCC 74209</name>
    <dbReference type="NCBI Taxonomy" id="1513339"/>
    <lineage>
        <taxon>Eukaryota</taxon>
        <taxon>Fungi</taxon>
        <taxon>Dikarya</taxon>
        <taxon>Ascomycota</taxon>
        <taxon>Pezizomycotina</taxon>
        <taxon>Dothideomycetes</taxon>
        <taxon>Pleosporomycetidae</taxon>
        <taxon>Pleosporales</taxon>
        <taxon>Delitschiaceae</taxon>
        <taxon>Delitschia</taxon>
    </lineage>
</organism>
<dbReference type="CDD" id="cd11041">
    <property type="entry name" value="CYP503A1-like"/>
    <property type="match status" value="1"/>
</dbReference>
<dbReference type="PANTHER" id="PTHR46206:SF4">
    <property type="entry name" value="P450, PUTATIVE (EUROFUNG)-RELATED"/>
    <property type="match status" value="1"/>
</dbReference>
<evidence type="ECO:0000256" key="5">
    <source>
        <dbReference type="ARBA" id="ARBA00023002"/>
    </source>
</evidence>
<dbReference type="Gene3D" id="1.10.630.10">
    <property type="entry name" value="Cytochrome P450"/>
    <property type="match status" value="1"/>
</dbReference>
<dbReference type="SUPFAM" id="SSF48264">
    <property type="entry name" value="Cytochrome P450"/>
    <property type="match status" value="1"/>
</dbReference>
<dbReference type="GO" id="GO:0005506">
    <property type="term" value="F:iron ion binding"/>
    <property type="evidence" value="ECO:0007669"/>
    <property type="project" value="InterPro"/>
</dbReference>
<accession>A0A9P4MS18</accession>
<dbReference type="InterPro" id="IPR036396">
    <property type="entry name" value="Cyt_P450_sf"/>
</dbReference>
<dbReference type="InterPro" id="IPR001128">
    <property type="entry name" value="Cyt_P450"/>
</dbReference>
<evidence type="ECO:0000256" key="2">
    <source>
        <dbReference type="ARBA" id="ARBA00004685"/>
    </source>
</evidence>
<protein>
    <submittedName>
        <fullName evidence="8">Cytochrome P450</fullName>
    </submittedName>
</protein>
<dbReference type="OrthoDB" id="1844152at2759"/>
<reference evidence="8" key="1">
    <citation type="journal article" date="2020" name="Stud. Mycol.">
        <title>101 Dothideomycetes genomes: a test case for predicting lifestyles and emergence of pathogens.</title>
        <authorList>
            <person name="Haridas S."/>
            <person name="Albert R."/>
            <person name="Binder M."/>
            <person name="Bloem J."/>
            <person name="Labutti K."/>
            <person name="Salamov A."/>
            <person name="Andreopoulos B."/>
            <person name="Baker S."/>
            <person name="Barry K."/>
            <person name="Bills G."/>
            <person name="Bluhm B."/>
            <person name="Cannon C."/>
            <person name="Castanera R."/>
            <person name="Culley D."/>
            <person name="Daum C."/>
            <person name="Ezra D."/>
            <person name="Gonzalez J."/>
            <person name="Henrissat B."/>
            <person name="Kuo A."/>
            <person name="Liang C."/>
            <person name="Lipzen A."/>
            <person name="Lutzoni F."/>
            <person name="Magnuson J."/>
            <person name="Mondo S."/>
            <person name="Nolan M."/>
            <person name="Ohm R."/>
            <person name="Pangilinan J."/>
            <person name="Park H.-J."/>
            <person name="Ramirez L."/>
            <person name="Alfaro M."/>
            <person name="Sun H."/>
            <person name="Tritt A."/>
            <person name="Yoshinaga Y."/>
            <person name="Zwiers L.-H."/>
            <person name="Turgeon B."/>
            <person name="Goodwin S."/>
            <person name="Spatafora J."/>
            <person name="Crous P."/>
            <person name="Grigoriev I."/>
        </authorList>
    </citation>
    <scope>NUCLEOTIDE SEQUENCE</scope>
    <source>
        <strain evidence="8">ATCC 74209</strain>
    </source>
</reference>
<dbReference type="GO" id="GO:0016705">
    <property type="term" value="F:oxidoreductase activity, acting on paired donors, with incorporation or reduction of molecular oxygen"/>
    <property type="evidence" value="ECO:0007669"/>
    <property type="project" value="InterPro"/>
</dbReference>
<evidence type="ECO:0000313" key="9">
    <source>
        <dbReference type="Proteomes" id="UP000799536"/>
    </source>
</evidence>
<dbReference type="GO" id="GO:0004497">
    <property type="term" value="F:monooxygenase activity"/>
    <property type="evidence" value="ECO:0007669"/>
    <property type="project" value="InterPro"/>
</dbReference>
<dbReference type="GO" id="GO:0020037">
    <property type="term" value="F:heme binding"/>
    <property type="evidence" value="ECO:0007669"/>
    <property type="project" value="InterPro"/>
</dbReference>
<evidence type="ECO:0000256" key="3">
    <source>
        <dbReference type="ARBA" id="ARBA00010617"/>
    </source>
</evidence>
<dbReference type="PRINTS" id="PR00465">
    <property type="entry name" value="EP450IV"/>
</dbReference>
<proteinExistence type="inferred from homology"/>
<evidence type="ECO:0000256" key="6">
    <source>
        <dbReference type="ARBA" id="ARBA00023004"/>
    </source>
</evidence>
<dbReference type="EMBL" id="ML994220">
    <property type="protein sequence ID" value="KAF2197573.1"/>
    <property type="molecule type" value="Genomic_DNA"/>
</dbReference>
<keyword evidence="7" id="KW-0349">Heme</keyword>
<dbReference type="InterPro" id="IPR002403">
    <property type="entry name" value="Cyt_P450_E_grp-IV"/>
</dbReference>
<sequence>MLGSALEDFCNGIINRVERHHLLLVPTLVLIAFYLGRKYSTSVAHLDSKSNLVGQQPGWFPHIWAKYRYVFNGYRLVYDAFNEQTEGKKILRIPIFGQKLYMLPAKYVDELKSLPEATLSSSYAVSDYFLGSYTTLDHSMFGDSTWRVVRDFLTRRLSMLVAPLSEECIISFEEEFPICEDWTLVDIHSHLLKIIGRMTSRVFVGNQLSSDPSYRQTCIDYATCVFQASGLLKAFPAMLRPTLCLFNPHIWRIRFHYLNAKRHLLSEIAQRRQSAVKQENMLDWLIANSGSEDPLGIVKRQLGLSFAAIHTTTNHLTNVLLDLAARWDQYAPELIEEITQALSEDEAVLKKSTLSKLSKLDSFMKESQRLNPPSALSFNRKLMRPLILSDGTYLPESSYIAAPSGPLGQSDDHFLRSSDFDGFRFHRKRQKATGLEKSATYFTSTGIHSMVFGHGRFACPGRFFASLESKTVLVYILLNYRLSLPGDGSRSPNLTFMDALFPDPKQKVMFRRCKPYSIPSGGKP</sequence>
<comment type="cofactor">
    <cofactor evidence="1 7">
        <name>heme</name>
        <dbReference type="ChEBI" id="CHEBI:30413"/>
    </cofactor>
</comment>
<keyword evidence="6 7" id="KW-0408">Iron</keyword>
<keyword evidence="9" id="KW-1185">Reference proteome</keyword>
<dbReference type="PANTHER" id="PTHR46206">
    <property type="entry name" value="CYTOCHROME P450"/>
    <property type="match status" value="1"/>
</dbReference>
<keyword evidence="5" id="KW-0560">Oxidoreductase</keyword>
<evidence type="ECO:0000256" key="1">
    <source>
        <dbReference type="ARBA" id="ARBA00001971"/>
    </source>
</evidence>
<dbReference type="Proteomes" id="UP000799536">
    <property type="component" value="Unassembled WGS sequence"/>
</dbReference>
<evidence type="ECO:0000313" key="8">
    <source>
        <dbReference type="EMBL" id="KAF2197573.1"/>
    </source>
</evidence>
<dbReference type="AlphaFoldDB" id="A0A9P4MS18"/>
<gene>
    <name evidence="8" type="ORF">GQ43DRAFT_495574</name>
</gene>
<name>A0A9P4MS18_9PLEO</name>
<evidence type="ECO:0000256" key="4">
    <source>
        <dbReference type="ARBA" id="ARBA00022723"/>
    </source>
</evidence>
<dbReference type="Pfam" id="PF00067">
    <property type="entry name" value="p450"/>
    <property type="match status" value="1"/>
</dbReference>
<keyword evidence="4 7" id="KW-0479">Metal-binding</keyword>
<comment type="caution">
    <text evidence="8">The sequence shown here is derived from an EMBL/GenBank/DDBJ whole genome shotgun (WGS) entry which is preliminary data.</text>
</comment>
<comment type="pathway">
    <text evidence="2">Mycotoxin biosynthesis.</text>
</comment>
<evidence type="ECO:0000256" key="7">
    <source>
        <dbReference type="PIRSR" id="PIRSR602403-1"/>
    </source>
</evidence>
<comment type="similarity">
    <text evidence="3">Belongs to the cytochrome P450 family.</text>
</comment>
<feature type="binding site" description="axial binding residue" evidence="7">
    <location>
        <position position="459"/>
    </location>
    <ligand>
        <name>heme</name>
        <dbReference type="ChEBI" id="CHEBI:30413"/>
    </ligand>
    <ligandPart>
        <name>Fe</name>
        <dbReference type="ChEBI" id="CHEBI:18248"/>
    </ligandPart>
</feature>